<dbReference type="Pfam" id="PF22725">
    <property type="entry name" value="GFO_IDH_MocA_C3"/>
    <property type="match status" value="1"/>
</dbReference>
<protein>
    <recommendedName>
        <fullName evidence="4">Gfo/Idh/MocA family oxidoreductase</fullName>
    </recommendedName>
</protein>
<accession>A0A6J4TYF8</accession>
<dbReference type="Gene3D" id="3.30.360.10">
    <property type="entry name" value="Dihydrodipicolinate Reductase, domain 2"/>
    <property type="match status" value="1"/>
</dbReference>
<feature type="domain" description="GFO/IDH/MocA-like oxidoreductase" evidence="2">
    <location>
        <begin position="138"/>
        <end position="260"/>
    </location>
</feature>
<dbReference type="PANTHER" id="PTHR43377">
    <property type="entry name" value="BILIVERDIN REDUCTASE A"/>
    <property type="match status" value="1"/>
</dbReference>
<name>A0A6J4TYF8_9BACT</name>
<evidence type="ECO:0000259" key="1">
    <source>
        <dbReference type="Pfam" id="PF01408"/>
    </source>
</evidence>
<feature type="domain" description="Gfo/Idh/MocA-like oxidoreductase N-terminal" evidence="1">
    <location>
        <begin position="9"/>
        <end position="128"/>
    </location>
</feature>
<dbReference type="Pfam" id="PF01408">
    <property type="entry name" value="GFO_IDH_MocA"/>
    <property type="match status" value="1"/>
</dbReference>
<evidence type="ECO:0000259" key="2">
    <source>
        <dbReference type="Pfam" id="PF22725"/>
    </source>
</evidence>
<dbReference type="EMBL" id="CADCWF010000012">
    <property type="protein sequence ID" value="CAA9535784.1"/>
    <property type="molecule type" value="Genomic_DNA"/>
</dbReference>
<evidence type="ECO:0000313" key="3">
    <source>
        <dbReference type="EMBL" id="CAA9535784.1"/>
    </source>
</evidence>
<dbReference type="AlphaFoldDB" id="A0A6J4TYF8"/>
<reference evidence="3" key="1">
    <citation type="submission" date="2020-02" db="EMBL/GenBank/DDBJ databases">
        <authorList>
            <person name="Meier V. D."/>
        </authorList>
    </citation>
    <scope>NUCLEOTIDE SEQUENCE</scope>
    <source>
        <strain evidence="3">AVDCRST_MAG59</strain>
    </source>
</reference>
<dbReference type="PANTHER" id="PTHR43377:SF1">
    <property type="entry name" value="BILIVERDIN REDUCTASE A"/>
    <property type="match status" value="1"/>
</dbReference>
<evidence type="ECO:0008006" key="4">
    <source>
        <dbReference type="Google" id="ProtNLM"/>
    </source>
</evidence>
<sequence length="348" mass="36776">MGTGGPATVRVGLAGLGRFGKLHASVLAALPGVELAAVCDPAESEVAAVAARHAVKGRYPSLDAMLAAEPLDACFLVTPEPLHAAQALTVLERRIALFVEKPLAMTVAEGEVVLAAADRAEVPLQVGFLLRFETRHALLKAEIAAGRFGPLVSLRAKRNVSRAWFPAYGDRAHPVYETSIHDIDLLLWYAANPCTAVYAVERNHARLTYPDACWAMLQFANGAVGIVETSWFVPAGAPANVITPDWHGTIDSELEVVGTDCSGRIRLLDGGLAVWQPELAAHPETSLWPESGGSIGGALREQDHHFIDRVRDGSASLIADAADALSGLRVAAAIVESARTGAEVRLAA</sequence>
<dbReference type="InterPro" id="IPR051450">
    <property type="entry name" value="Gfo/Idh/MocA_Oxidoreductases"/>
</dbReference>
<dbReference type="InterPro" id="IPR000683">
    <property type="entry name" value="Gfo/Idh/MocA-like_OxRdtase_N"/>
</dbReference>
<dbReference type="SUPFAM" id="SSF51735">
    <property type="entry name" value="NAD(P)-binding Rossmann-fold domains"/>
    <property type="match status" value="1"/>
</dbReference>
<proteinExistence type="predicted"/>
<gene>
    <name evidence="3" type="ORF">AVDCRST_MAG59-309</name>
</gene>
<dbReference type="InterPro" id="IPR036291">
    <property type="entry name" value="NAD(P)-bd_dom_sf"/>
</dbReference>
<dbReference type="SUPFAM" id="SSF55347">
    <property type="entry name" value="Glyceraldehyde-3-phosphate dehydrogenase-like, C-terminal domain"/>
    <property type="match status" value="1"/>
</dbReference>
<organism evidence="3">
    <name type="scientific">uncultured Thermomicrobiales bacterium</name>
    <dbReference type="NCBI Taxonomy" id="1645740"/>
    <lineage>
        <taxon>Bacteria</taxon>
        <taxon>Pseudomonadati</taxon>
        <taxon>Thermomicrobiota</taxon>
        <taxon>Thermomicrobia</taxon>
        <taxon>Thermomicrobiales</taxon>
        <taxon>environmental samples</taxon>
    </lineage>
</organism>
<dbReference type="GO" id="GO:0000166">
    <property type="term" value="F:nucleotide binding"/>
    <property type="evidence" value="ECO:0007669"/>
    <property type="project" value="InterPro"/>
</dbReference>
<dbReference type="Gene3D" id="3.40.50.720">
    <property type="entry name" value="NAD(P)-binding Rossmann-like Domain"/>
    <property type="match status" value="1"/>
</dbReference>
<dbReference type="InterPro" id="IPR055170">
    <property type="entry name" value="GFO_IDH_MocA-like_dom"/>
</dbReference>